<dbReference type="InterPro" id="IPR053145">
    <property type="entry name" value="AB_hydrolase_Est10"/>
</dbReference>
<protein>
    <recommendedName>
        <fullName evidence="1">Peptidase S9 prolyl oligopeptidase catalytic domain-containing protein</fullName>
    </recommendedName>
</protein>
<accession>A0A3Q9HNM1</accession>
<gene>
    <name evidence="2" type="ORF">BBF96_00300</name>
</gene>
<evidence type="ECO:0000313" key="2">
    <source>
        <dbReference type="EMBL" id="AZR71978.1"/>
    </source>
</evidence>
<keyword evidence="3" id="KW-1185">Reference proteome</keyword>
<dbReference type="AlphaFoldDB" id="A0A3Q9HNM1"/>
<dbReference type="Proteomes" id="UP000267250">
    <property type="component" value="Chromosome"/>
</dbReference>
<sequence>MLVERPVVFENEGEQLIGIVHEPEGIGVKPGVILLHGFAGNRIEPHRLFVKMARSLAKTGFYVFRFDFRGSGDSQGEFVDMTISGEISDALAGLNWFKENTGVDPERIGVLGLSMGGCVAAYTAARANIKALVLWSAVALPLQVFEKNAPYQLMINQAKKQGYLEWNGWRIGFPFLEELPSLNPLEMIKEYTGPGLCIHGSGDQVVPIEHSHLYYRYLSSPDKEVYIIEEADHTFNKFEWEQEVIQKTVAWLENKLK</sequence>
<dbReference type="InterPro" id="IPR001375">
    <property type="entry name" value="Peptidase_S9_cat"/>
</dbReference>
<proteinExistence type="predicted"/>
<feature type="domain" description="Peptidase S9 prolyl oligopeptidase catalytic" evidence="1">
    <location>
        <begin position="53"/>
        <end position="257"/>
    </location>
</feature>
<dbReference type="RefSeq" id="WP_127015310.1">
    <property type="nucleotide sequence ID" value="NZ_CP016379.1"/>
</dbReference>
<dbReference type="PANTHER" id="PTHR43265">
    <property type="entry name" value="ESTERASE ESTD"/>
    <property type="match status" value="1"/>
</dbReference>
<evidence type="ECO:0000259" key="1">
    <source>
        <dbReference type="Pfam" id="PF00326"/>
    </source>
</evidence>
<dbReference type="OrthoDB" id="9780269at2"/>
<dbReference type="InterPro" id="IPR029058">
    <property type="entry name" value="AB_hydrolase_fold"/>
</dbReference>
<dbReference type="GO" id="GO:0008236">
    <property type="term" value="F:serine-type peptidase activity"/>
    <property type="evidence" value="ECO:0007669"/>
    <property type="project" value="InterPro"/>
</dbReference>
<dbReference type="PANTHER" id="PTHR43265:SF1">
    <property type="entry name" value="ESTERASE ESTD"/>
    <property type="match status" value="1"/>
</dbReference>
<dbReference type="GO" id="GO:0006508">
    <property type="term" value="P:proteolysis"/>
    <property type="evidence" value="ECO:0007669"/>
    <property type="project" value="InterPro"/>
</dbReference>
<dbReference type="SUPFAM" id="SSF53474">
    <property type="entry name" value="alpha/beta-Hydrolases"/>
    <property type="match status" value="1"/>
</dbReference>
<dbReference type="KEGG" id="aft:BBF96_00300"/>
<dbReference type="GO" id="GO:0052689">
    <property type="term" value="F:carboxylic ester hydrolase activity"/>
    <property type="evidence" value="ECO:0007669"/>
    <property type="project" value="TreeGrafter"/>
</dbReference>
<dbReference type="Pfam" id="PF00326">
    <property type="entry name" value="Peptidase_S9"/>
    <property type="match status" value="1"/>
</dbReference>
<dbReference type="EMBL" id="CP016379">
    <property type="protein sequence ID" value="AZR71978.1"/>
    <property type="molecule type" value="Genomic_DNA"/>
</dbReference>
<name>A0A3Q9HNM1_9FIRM</name>
<evidence type="ECO:0000313" key="3">
    <source>
        <dbReference type="Proteomes" id="UP000267250"/>
    </source>
</evidence>
<reference evidence="2 3" key="1">
    <citation type="submission" date="2016-07" db="EMBL/GenBank/DDBJ databases">
        <title>Genome and transcriptome analysis of iron-reducing fermentative bacteria Anoxybacter fermentans.</title>
        <authorList>
            <person name="Zeng X."/>
            <person name="Shao Z."/>
        </authorList>
    </citation>
    <scope>NUCLEOTIDE SEQUENCE [LARGE SCALE GENOMIC DNA]</scope>
    <source>
        <strain evidence="2 3">DY22613</strain>
    </source>
</reference>
<organism evidence="2 3">
    <name type="scientific">Anoxybacter fermentans</name>
    <dbReference type="NCBI Taxonomy" id="1323375"/>
    <lineage>
        <taxon>Bacteria</taxon>
        <taxon>Bacillati</taxon>
        <taxon>Bacillota</taxon>
        <taxon>Clostridia</taxon>
        <taxon>Halanaerobiales</taxon>
        <taxon>Anoxybacter</taxon>
    </lineage>
</organism>
<dbReference type="Gene3D" id="3.40.50.1820">
    <property type="entry name" value="alpha/beta hydrolase"/>
    <property type="match status" value="1"/>
</dbReference>